<comment type="caution">
    <text evidence="2">The sequence shown here is derived from an EMBL/GenBank/DDBJ whole genome shotgun (WGS) entry which is preliminary data.</text>
</comment>
<protein>
    <submittedName>
        <fullName evidence="2">Uncharacterized protein</fullName>
    </submittedName>
</protein>
<accession>A0A318U2T4</accession>
<feature type="region of interest" description="Disordered" evidence="1">
    <location>
        <begin position="49"/>
        <end position="84"/>
    </location>
</feature>
<dbReference type="RefSeq" id="WP_110803829.1">
    <property type="nucleotide sequence ID" value="NZ_QJTK01000001.1"/>
</dbReference>
<proteinExistence type="predicted"/>
<reference evidence="2 3" key="1">
    <citation type="submission" date="2018-06" db="EMBL/GenBank/DDBJ databases">
        <title>Genomic Encyclopedia of Type Strains, Phase III (KMG-III): the genomes of soil and plant-associated and newly described type strains.</title>
        <authorList>
            <person name="Whitman W."/>
        </authorList>
    </citation>
    <scope>NUCLEOTIDE SEQUENCE [LARGE SCALE GENOMIC DNA]</scope>
    <source>
        <strain evidence="2 3">JA737</strain>
    </source>
</reference>
<keyword evidence="3" id="KW-1185">Reference proteome</keyword>
<name>A0A318U2T4_9RHOB</name>
<dbReference type="OrthoDB" id="7689911at2"/>
<dbReference type="Proteomes" id="UP000247727">
    <property type="component" value="Unassembled WGS sequence"/>
</dbReference>
<evidence type="ECO:0000313" key="3">
    <source>
        <dbReference type="Proteomes" id="UP000247727"/>
    </source>
</evidence>
<organism evidence="2 3">
    <name type="scientific">Rhodobacter viridis</name>
    <dbReference type="NCBI Taxonomy" id="1054202"/>
    <lineage>
        <taxon>Bacteria</taxon>
        <taxon>Pseudomonadati</taxon>
        <taxon>Pseudomonadota</taxon>
        <taxon>Alphaproteobacteria</taxon>
        <taxon>Rhodobacterales</taxon>
        <taxon>Rhodobacter group</taxon>
        <taxon>Rhodobacter</taxon>
    </lineage>
</organism>
<dbReference type="EMBL" id="QJTK01000001">
    <property type="protein sequence ID" value="PYF12780.1"/>
    <property type="molecule type" value="Genomic_DNA"/>
</dbReference>
<evidence type="ECO:0000256" key="1">
    <source>
        <dbReference type="SAM" id="MobiDB-lite"/>
    </source>
</evidence>
<sequence>MSPIATASQHAWIYAVLIEMNDYCRNEGLAEVSAAITRAIERMEPVVFPHPAPAAPLRPRRVSPFSSRAERDRSAEVVPFPSRR</sequence>
<evidence type="ECO:0000313" key="2">
    <source>
        <dbReference type="EMBL" id="PYF12780.1"/>
    </source>
</evidence>
<gene>
    <name evidence="2" type="ORF">C8J30_101161</name>
</gene>
<dbReference type="AlphaFoldDB" id="A0A318U2T4"/>